<accession>A0AAX4P1W4</accession>
<evidence type="ECO:0000313" key="3">
    <source>
        <dbReference type="Proteomes" id="UP001472866"/>
    </source>
</evidence>
<dbReference type="GO" id="GO:0000136">
    <property type="term" value="C:mannan polymerase complex"/>
    <property type="evidence" value="ECO:0007669"/>
    <property type="project" value="TreeGrafter"/>
</dbReference>
<dbReference type="PANTHER" id="PTHR31834:SF1">
    <property type="entry name" value="INITIATION-SPECIFIC ALPHA-1,6-MANNOSYLTRANSFERASE"/>
    <property type="match status" value="1"/>
</dbReference>
<dbReference type="NCBIfam" id="TIGR01444">
    <property type="entry name" value="fkbM_fam"/>
    <property type="match status" value="1"/>
</dbReference>
<dbReference type="InterPro" id="IPR006342">
    <property type="entry name" value="FkbM_mtfrase"/>
</dbReference>
<dbReference type="AlphaFoldDB" id="A0AAX4P1W4"/>
<feature type="region of interest" description="Disordered" evidence="1">
    <location>
        <begin position="553"/>
        <end position="574"/>
    </location>
</feature>
<reference evidence="2 3" key="1">
    <citation type="submission" date="2024-03" db="EMBL/GenBank/DDBJ databases">
        <title>Complete genome sequence of the green alga Chloropicon roscoffensis RCC1871.</title>
        <authorList>
            <person name="Lemieux C."/>
            <person name="Pombert J.-F."/>
            <person name="Otis C."/>
            <person name="Turmel M."/>
        </authorList>
    </citation>
    <scope>NUCLEOTIDE SEQUENCE [LARGE SCALE GENOMIC DNA]</scope>
    <source>
        <strain evidence="2 3">RCC1871</strain>
    </source>
</reference>
<dbReference type="Pfam" id="PF04488">
    <property type="entry name" value="Gly_transf_sug"/>
    <property type="match status" value="1"/>
</dbReference>
<dbReference type="PANTHER" id="PTHR31834">
    <property type="entry name" value="INITIATION-SPECIFIC ALPHA-1,6-MANNOSYLTRANSFERASE"/>
    <property type="match status" value="1"/>
</dbReference>
<dbReference type="GO" id="GO:0006487">
    <property type="term" value="P:protein N-linked glycosylation"/>
    <property type="evidence" value="ECO:0007669"/>
    <property type="project" value="TreeGrafter"/>
</dbReference>
<keyword evidence="3" id="KW-1185">Reference proteome</keyword>
<dbReference type="GO" id="GO:0000009">
    <property type="term" value="F:alpha-1,6-mannosyltransferase activity"/>
    <property type="evidence" value="ECO:0007669"/>
    <property type="project" value="InterPro"/>
</dbReference>
<feature type="compositionally biased region" description="Basic and acidic residues" evidence="1">
    <location>
        <begin position="558"/>
        <end position="567"/>
    </location>
</feature>
<evidence type="ECO:0000256" key="1">
    <source>
        <dbReference type="SAM" id="MobiDB-lite"/>
    </source>
</evidence>
<organism evidence="2 3">
    <name type="scientific">Chloropicon roscoffensis</name>
    <dbReference type="NCBI Taxonomy" id="1461544"/>
    <lineage>
        <taxon>Eukaryota</taxon>
        <taxon>Viridiplantae</taxon>
        <taxon>Chlorophyta</taxon>
        <taxon>Chloropicophyceae</taxon>
        <taxon>Chloropicales</taxon>
        <taxon>Chloropicaceae</taxon>
        <taxon>Chloropicon</taxon>
    </lineage>
</organism>
<evidence type="ECO:0000313" key="2">
    <source>
        <dbReference type="EMBL" id="WZN60164.1"/>
    </source>
</evidence>
<dbReference type="SUPFAM" id="SSF53448">
    <property type="entry name" value="Nucleotide-diphospho-sugar transferases"/>
    <property type="match status" value="1"/>
</dbReference>
<dbReference type="EMBL" id="CP151502">
    <property type="protein sequence ID" value="WZN60164.1"/>
    <property type="molecule type" value="Genomic_DNA"/>
</dbReference>
<dbReference type="InterPro" id="IPR029063">
    <property type="entry name" value="SAM-dependent_MTases_sf"/>
</dbReference>
<dbReference type="InterPro" id="IPR007577">
    <property type="entry name" value="GlycoTrfase_DXD_sugar-bd_CS"/>
</dbReference>
<dbReference type="Proteomes" id="UP001472866">
    <property type="component" value="Chromosome 02"/>
</dbReference>
<dbReference type="SUPFAM" id="SSF53335">
    <property type="entry name" value="S-adenosyl-L-methionine-dependent methyltransferases"/>
    <property type="match status" value="1"/>
</dbReference>
<dbReference type="Gene3D" id="3.90.550.20">
    <property type="match status" value="1"/>
</dbReference>
<gene>
    <name evidence="2" type="ORF">HKI87_02g16920</name>
</gene>
<protein>
    <submittedName>
        <fullName evidence="2">Glycosyltransferase</fullName>
    </submittedName>
</protein>
<dbReference type="InterPro" id="IPR029044">
    <property type="entry name" value="Nucleotide-diphossugar_trans"/>
</dbReference>
<feature type="region of interest" description="Disordered" evidence="1">
    <location>
        <begin position="728"/>
        <end position="757"/>
    </location>
</feature>
<proteinExistence type="predicted"/>
<sequence>MKRSVSSGMVPTLKKDFSSMSLVGLAATSNRNTAKVHKLCVVLLFVFALTQAFSCTYYNACGIQKSPDFDRSFFGGKVTLKSEARLLVESFSFSQDDAPDRASRQTQRSNNQSKRIPKIIHQTYGSQALSSKLRYFVQSWRELNPGWEIRFYDDEACLNFVKQHFPEYLEAYVTLPKSVERSDFFRYMIIYKYGGVYTDIDTECRTPLDEVLLPTDTMVVGWEYESESQLSALDHHYVRQNQVLQWTFMAAPGHPALREVCDFIKNHATTKFSDNNNRDTLEKTGPGIFTDVVLRHSKLHPPFDVNDEELWPVRFLPWVGLGAHPSNKEGVRSDSSDVKVLHHLMGGWKKHFVCWSNCDRRRGSLLGNWGSSKVGGQTGFKSDLHLSSSSEKSELLTEYVERSLFPVSANFKPTFEISVRRKGTELEAGTQDVSDDLFKYGRWQAGLGPAETPTVVDALVGSLGGKKRSVKLLDIGAGLGFFSLAAAARGHDVESFEVSEDSLEAFESSTSRNGFQDFVKIHRVALCDKTENVTYRLPRDADMAETQSLLHGYPSAEAGRRAKEGAEAGRGGDGGSTVDVRYTRLADAVSLNKTVGAVRISVGGWEGAVIEGGMGLFSHETNYPSIILVEMNHRASLEAGMSSPVEVLFRLYNLGYVKISHAGPICRRRWKKQRGFLLPFSSARSRPQAPGHSTWCSLNPEDFGAFTQDAESRVAENVLFYKPRDWSNDKQLLHGEGSSEIGPEVVREGEKAGSLSR</sequence>
<dbReference type="InterPro" id="IPR039367">
    <property type="entry name" value="Och1-like"/>
</dbReference>
<dbReference type="Gene3D" id="3.40.50.150">
    <property type="entry name" value="Vaccinia Virus protein VP39"/>
    <property type="match status" value="1"/>
</dbReference>
<name>A0AAX4P1W4_9CHLO</name>